<evidence type="ECO:0000313" key="9">
    <source>
        <dbReference type="Proteomes" id="UP000604046"/>
    </source>
</evidence>
<dbReference type="InterPro" id="IPR044066">
    <property type="entry name" value="TRIAD_supradom"/>
</dbReference>
<keyword evidence="6" id="KW-0862">Zinc</keyword>
<comment type="caution">
    <text evidence="8">The sequence shown here is derived from an EMBL/GenBank/DDBJ whole genome shotgun (WGS) entry which is preliminary data.</text>
</comment>
<evidence type="ECO:0000256" key="4">
    <source>
        <dbReference type="ARBA" id="ARBA00022771"/>
    </source>
</evidence>
<dbReference type="SUPFAM" id="SSF57850">
    <property type="entry name" value="RING/U-box"/>
    <property type="match status" value="1"/>
</dbReference>
<accession>A0A812QGI1</accession>
<evidence type="ECO:0000256" key="6">
    <source>
        <dbReference type="ARBA" id="ARBA00022833"/>
    </source>
</evidence>
<evidence type="ECO:0000256" key="2">
    <source>
        <dbReference type="ARBA" id="ARBA00022723"/>
    </source>
</evidence>
<dbReference type="Gene3D" id="1.20.120.1750">
    <property type="match status" value="1"/>
</dbReference>
<evidence type="ECO:0000256" key="1">
    <source>
        <dbReference type="ARBA" id="ARBA00022679"/>
    </source>
</evidence>
<evidence type="ECO:0000256" key="5">
    <source>
        <dbReference type="ARBA" id="ARBA00022786"/>
    </source>
</evidence>
<gene>
    <name evidence="8" type="ORF">SNAT2548_LOCUS20213</name>
</gene>
<dbReference type="PROSITE" id="PS51873">
    <property type="entry name" value="TRIAD"/>
    <property type="match status" value="1"/>
</dbReference>
<evidence type="ECO:0000256" key="3">
    <source>
        <dbReference type="ARBA" id="ARBA00022737"/>
    </source>
</evidence>
<keyword evidence="5" id="KW-0833">Ubl conjugation pathway</keyword>
<dbReference type="Proteomes" id="UP000604046">
    <property type="component" value="Unassembled WGS sequence"/>
</dbReference>
<proteinExistence type="predicted"/>
<protein>
    <recommendedName>
        <fullName evidence="7">RING-type domain-containing protein</fullName>
    </recommendedName>
</protein>
<reference evidence="8" key="1">
    <citation type="submission" date="2021-02" db="EMBL/GenBank/DDBJ databases">
        <authorList>
            <person name="Dougan E. K."/>
            <person name="Rhodes N."/>
            <person name="Thang M."/>
            <person name="Chan C."/>
        </authorList>
    </citation>
    <scope>NUCLEOTIDE SEQUENCE</scope>
</reference>
<dbReference type="GO" id="GO:0004842">
    <property type="term" value="F:ubiquitin-protein transferase activity"/>
    <property type="evidence" value="ECO:0007669"/>
    <property type="project" value="InterPro"/>
</dbReference>
<sequence length="75" mass="8475">MCFMCEHQWDATSGVVEADTELPEGEEVAEVSVAGVRVKRCPKCREYIEKNGGCDHMTCRCGHQFSWSTLKPWPP</sequence>
<dbReference type="GO" id="GO:0008270">
    <property type="term" value="F:zinc ion binding"/>
    <property type="evidence" value="ECO:0007669"/>
    <property type="project" value="UniProtKB-KW"/>
</dbReference>
<evidence type="ECO:0000313" key="8">
    <source>
        <dbReference type="EMBL" id="CAE7370501.1"/>
    </source>
</evidence>
<keyword evidence="1" id="KW-0808">Transferase</keyword>
<dbReference type="EMBL" id="CAJNDS010002203">
    <property type="protein sequence ID" value="CAE7370501.1"/>
    <property type="molecule type" value="Genomic_DNA"/>
</dbReference>
<dbReference type="InterPro" id="IPR031127">
    <property type="entry name" value="E3_UB_ligase_RBR"/>
</dbReference>
<dbReference type="AlphaFoldDB" id="A0A812QGI1"/>
<feature type="domain" description="RING-type" evidence="7">
    <location>
        <begin position="1"/>
        <end position="75"/>
    </location>
</feature>
<name>A0A812QGI1_9DINO</name>
<evidence type="ECO:0000259" key="7">
    <source>
        <dbReference type="PROSITE" id="PS51873"/>
    </source>
</evidence>
<dbReference type="OrthoDB" id="293424at2759"/>
<dbReference type="PANTHER" id="PTHR11685">
    <property type="entry name" value="RBR FAMILY RING FINGER AND IBR DOMAIN-CONTAINING"/>
    <property type="match status" value="1"/>
</dbReference>
<dbReference type="Pfam" id="PF22191">
    <property type="entry name" value="IBR_1"/>
    <property type="match status" value="1"/>
</dbReference>
<organism evidence="8 9">
    <name type="scientific">Symbiodinium natans</name>
    <dbReference type="NCBI Taxonomy" id="878477"/>
    <lineage>
        <taxon>Eukaryota</taxon>
        <taxon>Sar</taxon>
        <taxon>Alveolata</taxon>
        <taxon>Dinophyceae</taxon>
        <taxon>Suessiales</taxon>
        <taxon>Symbiodiniaceae</taxon>
        <taxon>Symbiodinium</taxon>
    </lineage>
</organism>
<keyword evidence="2" id="KW-0479">Metal-binding</keyword>
<keyword evidence="4" id="KW-0863">Zinc-finger</keyword>
<keyword evidence="3" id="KW-0677">Repeat</keyword>
<keyword evidence="9" id="KW-1185">Reference proteome</keyword>
<dbReference type="GO" id="GO:0016567">
    <property type="term" value="P:protein ubiquitination"/>
    <property type="evidence" value="ECO:0007669"/>
    <property type="project" value="InterPro"/>
</dbReference>